<dbReference type="PANTHER" id="PTHR24369">
    <property type="entry name" value="ANTIGEN BSP, PUTATIVE-RELATED"/>
    <property type="match status" value="1"/>
</dbReference>
<organism evidence="5 6">
    <name type="scientific">Giardia intestinalis (strain ATCC 50803 / WB clone C6)</name>
    <name type="common">Giardia lamblia</name>
    <dbReference type="NCBI Taxonomy" id="184922"/>
    <lineage>
        <taxon>Eukaryota</taxon>
        <taxon>Metamonada</taxon>
        <taxon>Diplomonadida</taxon>
        <taxon>Hexamitidae</taxon>
        <taxon>Giardiinae</taxon>
        <taxon>Giardia</taxon>
    </lineage>
</organism>
<dbReference type="AlphaFoldDB" id="D3KGA5"/>
<evidence type="ECO:0000256" key="4">
    <source>
        <dbReference type="SAM" id="MobiDB-lite"/>
    </source>
</evidence>
<evidence type="ECO:0000256" key="3">
    <source>
        <dbReference type="ARBA" id="ARBA00022737"/>
    </source>
</evidence>
<feature type="compositionally biased region" description="Polar residues" evidence="4">
    <location>
        <begin position="1050"/>
        <end position="1064"/>
    </location>
</feature>
<feature type="region of interest" description="Disordered" evidence="4">
    <location>
        <begin position="1041"/>
        <end position="1064"/>
    </location>
</feature>
<dbReference type="PROSITE" id="PS51450">
    <property type="entry name" value="LRR"/>
    <property type="match status" value="2"/>
</dbReference>
<dbReference type="PANTHER" id="PTHR24369:SF210">
    <property type="entry name" value="CHAOPTIN-RELATED"/>
    <property type="match status" value="1"/>
</dbReference>
<keyword evidence="3" id="KW-0677">Repeat</keyword>
<keyword evidence="2" id="KW-0732">Signal</keyword>
<dbReference type="InterPro" id="IPR003591">
    <property type="entry name" value="Leu-rich_rpt_typical-subtyp"/>
</dbReference>
<dbReference type="VEuPathDB" id="GiardiaDB:GL50803_7608"/>
<dbReference type="Proteomes" id="UP000001548">
    <property type="component" value="Unassembled WGS sequence"/>
</dbReference>
<gene>
    <name evidence="5" type="ORF">GL50803_007608</name>
</gene>
<name>D3KGA5_GIAIC</name>
<dbReference type="InterPro" id="IPR032675">
    <property type="entry name" value="LRR_dom_sf"/>
</dbReference>
<evidence type="ECO:0000256" key="2">
    <source>
        <dbReference type="ARBA" id="ARBA00022729"/>
    </source>
</evidence>
<evidence type="ECO:0000256" key="1">
    <source>
        <dbReference type="ARBA" id="ARBA00022614"/>
    </source>
</evidence>
<reference evidence="5 6" key="1">
    <citation type="journal article" date="2007" name="Science">
        <title>Genomic minimalism in the early diverging intestinal parasite Giardia lamblia.</title>
        <authorList>
            <person name="Morrison H.G."/>
            <person name="McArthur A.G."/>
            <person name="Gillin F.D."/>
            <person name="Aley S.B."/>
            <person name="Adam R.D."/>
            <person name="Olsen G.J."/>
            <person name="Best A.A."/>
            <person name="Cande W.Z."/>
            <person name="Chen F."/>
            <person name="Cipriano M.J."/>
            <person name="Davids B.J."/>
            <person name="Dawson S.C."/>
            <person name="Elmendorf H.G."/>
            <person name="Hehl A.B."/>
            <person name="Holder M.E."/>
            <person name="Huse S.M."/>
            <person name="Kim U.U."/>
            <person name="Lasek-Nesselquist E."/>
            <person name="Manning G."/>
            <person name="Nigam A."/>
            <person name="Nixon J.E."/>
            <person name="Palm D."/>
            <person name="Passamaneck N.E."/>
            <person name="Prabhu A."/>
            <person name="Reich C.I."/>
            <person name="Reiner D.S."/>
            <person name="Samuelson J."/>
            <person name="Svard S.G."/>
            <person name="Sogin M.L."/>
        </authorList>
    </citation>
    <scope>NUCLEOTIDE SEQUENCE [LARGE SCALE GENOMIC DNA]</scope>
    <source>
        <strain evidence="5 6">WB C6</strain>
    </source>
</reference>
<dbReference type="Gene3D" id="3.80.10.10">
    <property type="entry name" value="Ribonuclease Inhibitor"/>
    <property type="match status" value="1"/>
</dbReference>
<feature type="region of interest" description="Disordered" evidence="4">
    <location>
        <begin position="60"/>
        <end position="81"/>
    </location>
</feature>
<dbReference type="OMA" id="QIKTDGW"/>
<accession>D3KGA5</accession>
<keyword evidence="6" id="KW-1185">Reference proteome</keyword>
<dbReference type="HOGENOM" id="CLU_269855_0_0_1"/>
<dbReference type="SUPFAM" id="SSF52058">
    <property type="entry name" value="L domain-like"/>
    <property type="match status" value="1"/>
</dbReference>
<sequence>MGDSSEPSSELDDSDAVKLFESYKLQRAQRELDLTTYLQTQRTEELAILTKAYGGRELPEAETGGDYFAPSPHSSHEDSVLSKSLGDENCIHPNQPEMVDSIQDKVETESIPPSPDEALQREMERLNYEMMLEMRASSNVSQYIQTLAELLSFSSLAEECTEEHKARQRRLSVVQALSYSALTRKHVTLQAPVLLPQLLPSVLQEQPAHRSLYEYYHQLRKRDLVQFMSDLCGTATLLLSERRYRAAFTKKLTALTLSSTRLILSVSDVSLSFHGRPTAFVTSLSSLQFVELVITKDNALSWPSSLPNEVNVFVTTLSIRGPLEMTIEQSLVDLLLRYFNEHPPLYLTLFSAASIESTSTLLTNLLRLSPPLVSVAINDCTLTSIALKGLGLSDSLMLLYLDLSNNTLEAVDGTLFPPNLVSLNLSNNRISQFEAVGLSRLQVLKLGGNSFTHLPPLQSLPMLTQAYLENNRITRLDLHSLANNPRLAFLSLNNNNITALNAGGASERFISLDSLEILTLKDNPLESICFAGAYFPKLQSLELSTFLPTFVSQLGAAYLNLPRLKLVKGDVSNAFLSDTDVQILRDYLPRLEMFFNLSLTQRSQGSALSVNPPLLINRATDAPSFVPNRLLMQDVKGGQSACQCIARLSSSYQYVSSIDSSGIIVCSERNLGSLDPPVNNTILQWPIPGRAVTALQSFEGPSDSAFVKTIASISALLGLPLHCQYSRWSDLRGDTVSRNLLDTLFRLYIMLQRSRRSSSLTFAVSNFTIHHNPVFIERMKYKAHIETQIKVVKRLILRTKFYLIVVQAQDALAQSRANLAAKYQILKCRATIKEQQQRKMVDTALALLSSNIHTGLEMMMARERLQNAAQERAAFRLHFSRIHANMAALLEKCQVIAIVESAQFLQSVVRAMITRSRLVLHICEEVQRLKEQERCRFEKTRLATQKKLELEFAQLEEADDDVTAWALKTTGEASEFDNILAWANNSADINVDSSLYDEALFNTARGLRTDIFSQPSPSEHFPKEVHPPAVPSSLALSVTSDTNEIEHSGPVSSLSTHTASHGSGTRLSFRACDARPSRDVLTPQVLSPPRSLFKHEAISIPRHSKKAQQPYIPKSRSAPRQLEIRPVALAPADQRSLEYKRRQALVKNADSLARSHQDAASKQHTLDPILKQIKTDGWDLSPETAKTLALKRKKELAIARAAQASDRKRF</sequence>
<dbReference type="Pfam" id="PF13855">
    <property type="entry name" value="LRR_8"/>
    <property type="match status" value="1"/>
</dbReference>
<keyword evidence="1" id="KW-0433">Leucine-rich repeat</keyword>
<protein>
    <submittedName>
        <fullName evidence="5">Leucine-rich repeat protein</fullName>
    </submittedName>
</protein>
<dbReference type="EMBL" id="AACB03000002">
    <property type="protein sequence ID" value="KAE8303877.1"/>
    <property type="molecule type" value="Genomic_DNA"/>
</dbReference>
<dbReference type="InterPro" id="IPR050541">
    <property type="entry name" value="LRR_TM_domain-containing"/>
</dbReference>
<proteinExistence type="predicted"/>
<evidence type="ECO:0000313" key="5">
    <source>
        <dbReference type="EMBL" id="KAE8303877.1"/>
    </source>
</evidence>
<dbReference type="SMART" id="SM00369">
    <property type="entry name" value="LRR_TYP"/>
    <property type="match status" value="4"/>
</dbReference>
<dbReference type="STRING" id="184922.D3KGA5"/>
<comment type="caution">
    <text evidence="5">The sequence shown here is derived from an EMBL/GenBank/DDBJ whole genome shotgun (WGS) entry which is preliminary data.</text>
</comment>
<dbReference type="InterPro" id="IPR001611">
    <property type="entry name" value="Leu-rich_rpt"/>
</dbReference>
<evidence type="ECO:0000313" key="6">
    <source>
        <dbReference type="Proteomes" id="UP000001548"/>
    </source>
</evidence>